<dbReference type="RefSeq" id="XP_022297253.1">
    <property type="nucleotide sequence ID" value="XM_022441545.1"/>
</dbReference>
<dbReference type="KEGG" id="cvn:111106743"/>
<dbReference type="PANTHER" id="PTHR24228:SF75">
    <property type="entry name" value="G-PROTEIN COUPLED RECEPTORS FAMILY 1 PROFILE DOMAIN-CONTAINING PROTEIN"/>
    <property type="match status" value="1"/>
</dbReference>
<feature type="transmembrane region" description="Helical" evidence="9">
    <location>
        <begin position="108"/>
        <end position="128"/>
    </location>
</feature>
<dbReference type="Gene3D" id="1.20.1070.10">
    <property type="entry name" value="Rhodopsin 7-helix transmembrane proteins"/>
    <property type="match status" value="1"/>
</dbReference>
<keyword evidence="6 9" id="KW-0472">Membrane</keyword>
<evidence type="ECO:0000256" key="4">
    <source>
        <dbReference type="ARBA" id="ARBA00022989"/>
    </source>
</evidence>
<evidence type="ECO:0000259" key="10">
    <source>
        <dbReference type="PROSITE" id="PS50262"/>
    </source>
</evidence>
<reference evidence="12" key="2">
    <citation type="submission" date="2025-08" db="UniProtKB">
        <authorList>
            <consortium name="RefSeq"/>
        </authorList>
    </citation>
    <scope>IDENTIFICATION</scope>
    <source>
        <tissue evidence="12">Whole sample</tissue>
    </source>
</reference>
<dbReference type="SUPFAM" id="SSF81321">
    <property type="entry name" value="Family A G protein-coupled receptor-like"/>
    <property type="match status" value="1"/>
</dbReference>
<evidence type="ECO:0000256" key="6">
    <source>
        <dbReference type="ARBA" id="ARBA00023136"/>
    </source>
</evidence>
<keyword evidence="2" id="KW-1003">Cell membrane</keyword>
<dbReference type="GO" id="GO:0005886">
    <property type="term" value="C:plasma membrane"/>
    <property type="evidence" value="ECO:0007669"/>
    <property type="project" value="UniProtKB-SubCell"/>
</dbReference>
<dbReference type="PROSITE" id="PS50262">
    <property type="entry name" value="G_PROTEIN_RECEP_F1_2"/>
    <property type="match status" value="1"/>
</dbReference>
<keyword evidence="11" id="KW-1185">Reference proteome</keyword>
<evidence type="ECO:0000256" key="1">
    <source>
        <dbReference type="ARBA" id="ARBA00004651"/>
    </source>
</evidence>
<evidence type="ECO:0000313" key="12">
    <source>
        <dbReference type="RefSeq" id="XP_022297253.1"/>
    </source>
</evidence>
<comment type="subcellular location">
    <subcellularLocation>
        <location evidence="1">Cell membrane</location>
        <topology evidence="1">Multi-pass membrane protein</topology>
    </subcellularLocation>
</comment>
<keyword evidence="8" id="KW-0807">Transducer</keyword>
<dbReference type="AlphaFoldDB" id="A0A8B8B2J1"/>
<evidence type="ECO:0000256" key="8">
    <source>
        <dbReference type="ARBA" id="ARBA00023224"/>
    </source>
</evidence>
<feature type="transmembrane region" description="Helical" evidence="9">
    <location>
        <begin position="247"/>
        <end position="266"/>
    </location>
</feature>
<evidence type="ECO:0000256" key="2">
    <source>
        <dbReference type="ARBA" id="ARBA00022475"/>
    </source>
</evidence>
<dbReference type="InterPro" id="IPR000276">
    <property type="entry name" value="GPCR_Rhodpsn"/>
</dbReference>
<keyword evidence="5" id="KW-0297">G-protein coupled receptor</keyword>
<dbReference type="CDD" id="cd00637">
    <property type="entry name" value="7tm_classA_rhodopsin-like"/>
    <property type="match status" value="1"/>
</dbReference>
<evidence type="ECO:0000256" key="9">
    <source>
        <dbReference type="SAM" id="Phobius"/>
    </source>
</evidence>
<dbReference type="Pfam" id="PF00001">
    <property type="entry name" value="7tm_1"/>
    <property type="match status" value="1"/>
</dbReference>
<dbReference type="GeneID" id="111106743"/>
<evidence type="ECO:0000256" key="3">
    <source>
        <dbReference type="ARBA" id="ARBA00022692"/>
    </source>
</evidence>
<dbReference type="PANTHER" id="PTHR24228">
    <property type="entry name" value="B2 BRADYKININ RECEPTOR/ANGIOTENSIN II RECEPTOR"/>
    <property type="match status" value="1"/>
</dbReference>
<feature type="transmembrane region" description="Helical" evidence="9">
    <location>
        <begin position="149"/>
        <end position="171"/>
    </location>
</feature>
<feature type="transmembrane region" description="Helical" evidence="9">
    <location>
        <begin position="191"/>
        <end position="216"/>
    </location>
</feature>
<gene>
    <name evidence="12" type="primary">LOC111106743</name>
</gene>
<evidence type="ECO:0000256" key="5">
    <source>
        <dbReference type="ARBA" id="ARBA00023040"/>
    </source>
</evidence>
<protein>
    <submittedName>
        <fullName evidence="12">LOW QUALITY PROTEIN: melatonin receptor type 1B-A-like</fullName>
    </submittedName>
</protein>
<feature type="domain" description="G-protein coupled receptors family 1 profile" evidence="10">
    <location>
        <begin position="47"/>
        <end position="296"/>
    </location>
</feature>
<keyword evidence="7" id="KW-0675">Receptor</keyword>
<dbReference type="GO" id="GO:0004930">
    <property type="term" value="F:G protein-coupled receptor activity"/>
    <property type="evidence" value="ECO:0007669"/>
    <property type="project" value="UniProtKB-KW"/>
</dbReference>
<feature type="transmembrane region" description="Helical" evidence="9">
    <location>
        <begin position="28"/>
        <end position="56"/>
    </location>
</feature>
<dbReference type="OrthoDB" id="10044919at2759"/>
<reference evidence="11" key="1">
    <citation type="submission" date="2024-06" db="UniProtKB">
        <authorList>
            <consortium name="RefSeq"/>
        </authorList>
    </citation>
    <scope>NUCLEOTIDE SEQUENCE [LARGE SCALE GENOMIC DNA]</scope>
</reference>
<dbReference type="PRINTS" id="PR00237">
    <property type="entry name" value="GPCRRHODOPSN"/>
</dbReference>
<keyword evidence="4 9" id="KW-1133">Transmembrane helix</keyword>
<evidence type="ECO:0000256" key="7">
    <source>
        <dbReference type="ARBA" id="ARBA00023170"/>
    </source>
</evidence>
<proteinExistence type="predicted"/>
<name>A0A8B8B2J1_CRAVI</name>
<organism evidence="11 12">
    <name type="scientific">Crassostrea virginica</name>
    <name type="common">Eastern oyster</name>
    <dbReference type="NCBI Taxonomy" id="6565"/>
    <lineage>
        <taxon>Eukaryota</taxon>
        <taxon>Metazoa</taxon>
        <taxon>Spiralia</taxon>
        <taxon>Lophotrochozoa</taxon>
        <taxon>Mollusca</taxon>
        <taxon>Bivalvia</taxon>
        <taxon>Autobranchia</taxon>
        <taxon>Pteriomorphia</taxon>
        <taxon>Ostreida</taxon>
        <taxon>Ostreoidea</taxon>
        <taxon>Ostreidae</taxon>
        <taxon>Crassostrea</taxon>
    </lineage>
</organism>
<dbReference type="Proteomes" id="UP000694844">
    <property type="component" value="Chromosome 1"/>
</dbReference>
<dbReference type="InterPro" id="IPR017452">
    <property type="entry name" value="GPCR_Rhodpsn_7TM"/>
</dbReference>
<accession>A0A8B8B2J1</accession>
<evidence type="ECO:0000313" key="11">
    <source>
        <dbReference type="Proteomes" id="UP000694844"/>
    </source>
</evidence>
<sequence>MNVTTSLGPLGYGSEVFGRFQFINESPAVGSCLLVVLILASISGAVGNLLILVALFKSKKMNSLECIIIGNLALSDLYVTLVADPMSLVAKLEGEYFFNAITGLCQAIAYMCTIACVNSLGLITLMSFNRYIFICHHKYYNSIFKKPTCIAMCSGLYLIGLTLVLLNLAGIGDHSFDRKSLECIWDRMAPYYYTVAFSVVLVWVPVAVTGIFYLNIFITVQRSAKRITEVTTSNHNRKSIRLARTLFMIYVIFSLCWIPYALIIVIDMNDTFPYEPHLILTAFAGHLHPSINWLNFEHAFNELVKLDRLFHFFKMNRKEESSKVSRTDTNFSDAVISKSTHLLLERETERGGGVVEYEFRTDISTLLRV</sequence>
<feature type="transmembrane region" description="Helical" evidence="9">
    <location>
        <begin position="68"/>
        <end position="88"/>
    </location>
</feature>
<keyword evidence="3 9" id="KW-0812">Transmembrane</keyword>